<evidence type="ECO:0000313" key="1">
    <source>
        <dbReference type="EMBL" id="JAE05768.1"/>
    </source>
</evidence>
<dbReference type="AlphaFoldDB" id="A0A0A9FBX3"/>
<proteinExistence type="predicted"/>
<accession>A0A0A9FBX3</accession>
<name>A0A0A9FBX3_ARUDO</name>
<reference evidence="1" key="1">
    <citation type="submission" date="2014-09" db="EMBL/GenBank/DDBJ databases">
        <authorList>
            <person name="Magalhaes I.L.F."/>
            <person name="Oliveira U."/>
            <person name="Santos F.R."/>
            <person name="Vidigal T.H.D.A."/>
            <person name="Brescovit A.D."/>
            <person name="Santos A.J."/>
        </authorList>
    </citation>
    <scope>NUCLEOTIDE SEQUENCE</scope>
    <source>
        <tissue evidence="1">Shoot tissue taken approximately 20 cm above the soil surface</tissue>
    </source>
</reference>
<reference evidence="1" key="2">
    <citation type="journal article" date="2015" name="Data Brief">
        <title>Shoot transcriptome of the giant reed, Arundo donax.</title>
        <authorList>
            <person name="Barrero R.A."/>
            <person name="Guerrero F.D."/>
            <person name="Moolhuijzen P."/>
            <person name="Goolsby J.A."/>
            <person name="Tidwell J."/>
            <person name="Bellgard S.E."/>
            <person name="Bellgard M.I."/>
        </authorList>
    </citation>
    <scope>NUCLEOTIDE SEQUENCE</scope>
    <source>
        <tissue evidence="1">Shoot tissue taken approximately 20 cm above the soil surface</tissue>
    </source>
</reference>
<protein>
    <submittedName>
        <fullName evidence="1">Dmt106</fullName>
    </submittedName>
</protein>
<organism evidence="1">
    <name type="scientific">Arundo donax</name>
    <name type="common">Giant reed</name>
    <name type="synonym">Donax arundinaceus</name>
    <dbReference type="NCBI Taxonomy" id="35708"/>
    <lineage>
        <taxon>Eukaryota</taxon>
        <taxon>Viridiplantae</taxon>
        <taxon>Streptophyta</taxon>
        <taxon>Embryophyta</taxon>
        <taxon>Tracheophyta</taxon>
        <taxon>Spermatophyta</taxon>
        <taxon>Magnoliopsida</taxon>
        <taxon>Liliopsida</taxon>
        <taxon>Poales</taxon>
        <taxon>Poaceae</taxon>
        <taxon>PACMAD clade</taxon>
        <taxon>Arundinoideae</taxon>
        <taxon>Arundineae</taxon>
        <taxon>Arundo</taxon>
    </lineage>
</organism>
<dbReference type="EMBL" id="GBRH01192128">
    <property type="protein sequence ID" value="JAE05768.1"/>
    <property type="molecule type" value="Transcribed_RNA"/>
</dbReference>
<sequence>MMLHRPTMQLMMICRSEISPNGQHRTMSAINGLQLQPSHS</sequence>